<evidence type="ECO:0000259" key="1">
    <source>
        <dbReference type="Pfam" id="PF03235"/>
    </source>
</evidence>
<dbReference type="Proteomes" id="UP000290649">
    <property type="component" value="Unassembled WGS sequence"/>
</dbReference>
<name>A0A4V1LGM8_9BACI</name>
<evidence type="ECO:0000313" key="2">
    <source>
        <dbReference type="EMBL" id="RXJ02309.1"/>
    </source>
</evidence>
<dbReference type="AlphaFoldDB" id="A0A4V1LGM8"/>
<dbReference type="EMBL" id="QOUX01000026">
    <property type="protein sequence ID" value="RXJ02309.1"/>
    <property type="molecule type" value="Genomic_DNA"/>
</dbReference>
<keyword evidence="3" id="KW-1185">Reference proteome</keyword>
<accession>A0A4V1LGM8</accession>
<dbReference type="OrthoDB" id="9770340at2"/>
<evidence type="ECO:0000313" key="3">
    <source>
        <dbReference type="Proteomes" id="UP000290649"/>
    </source>
</evidence>
<organism evidence="2 3">
    <name type="scientific">Anaerobacillus alkaliphilus</name>
    <dbReference type="NCBI Taxonomy" id="1548597"/>
    <lineage>
        <taxon>Bacteria</taxon>
        <taxon>Bacillati</taxon>
        <taxon>Bacillota</taxon>
        <taxon>Bacilli</taxon>
        <taxon>Bacillales</taxon>
        <taxon>Bacillaceae</taxon>
        <taxon>Anaerobacillus</taxon>
    </lineage>
</organism>
<protein>
    <submittedName>
        <fullName evidence="2">DUF262 domain-containing protein</fullName>
    </submittedName>
</protein>
<proteinExistence type="predicted"/>
<reference evidence="2 3" key="1">
    <citation type="journal article" date="2019" name="Int. J. Syst. Evol. Microbiol.">
        <title>Anaerobacillus alkaliphilus sp. nov., a novel alkaliphilic and moderately halophilic bacterium.</title>
        <authorList>
            <person name="Borsodi A.K."/>
            <person name="Aszalos J.M."/>
            <person name="Bihari P."/>
            <person name="Nagy I."/>
            <person name="Schumann P."/>
            <person name="Sproer C."/>
            <person name="Kovacs A.L."/>
            <person name="Boka K."/>
            <person name="Dobosy P."/>
            <person name="Ovari M."/>
            <person name="Szili-Kovacs T."/>
            <person name="Toth E."/>
        </authorList>
    </citation>
    <scope>NUCLEOTIDE SEQUENCE [LARGE SCALE GENOMIC DNA]</scope>
    <source>
        <strain evidence="2 3">B16-10</strain>
    </source>
</reference>
<feature type="domain" description="GmrSD restriction endonucleases N-terminal" evidence="1">
    <location>
        <begin position="47"/>
        <end position="201"/>
    </location>
</feature>
<gene>
    <name evidence="2" type="ORF">DS745_07590</name>
</gene>
<dbReference type="PANTHER" id="PTHR39639">
    <property type="entry name" value="CHROMOSOME 16, WHOLE GENOME SHOTGUN SEQUENCE"/>
    <property type="match status" value="1"/>
</dbReference>
<dbReference type="Pfam" id="PF03235">
    <property type="entry name" value="GmrSD_N"/>
    <property type="match status" value="1"/>
</dbReference>
<comment type="caution">
    <text evidence="2">The sequence shown here is derived from an EMBL/GenBank/DDBJ whole genome shotgun (WGS) entry which is preliminary data.</text>
</comment>
<dbReference type="InterPro" id="IPR004919">
    <property type="entry name" value="GmrSD_N"/>
</dbReference>
<dbReference type="PANTHER" id="PTHR39639:SF1">
    <property type="entry name" value="DUF262 DOMAIN-CONTAINING PROTEIN"/>
    <property type="match status" value="1"/>
</dbReference>
<sequence>MRYFEEPVKFIRPVFSVQDMVKFIEKGEKYLIDEKDSEFDEIDYLQGIILSPDYQRNYKSTLKEESSIIESLLIGIPIPEVFLIRTQNRLQMRHVMDGQHRLNAIYRFVKNKFSLKGLELRPEYNGIRFLDLNIEDKIKILGSHLSTLEFYSFPNPEEEIELFKRYNTNTRKLETQEIDLVTYFSESNKYITNFINGLIENRNDESSQNSLLYSIYNITPSRTSKQKNHQEIAVLLNIIELGLLDIRNASEISKDFLMRKASLYKNNEEEQLEWLISEFNKFNEFILKVSSEIEYPFSTKLLREDETRVIKFSIGLAIIYATLWHYYDIDLQSPTLLEDIISFFKLTPIGSADYNGSTTNLNMIEHYLFSKNQLKLNEFKSFSLKNP</sequence>